<feature type="compositionally biased region" description="Acidic residues" evidence="5">
    <location>
        <begin position="219"/>
        <end position="229"/>
    </location>
</feature>
<comment type="caution">
    <text evidence="6">The sequence shown here is derived from an EMBL/GenBank/DDBJ whole genome shotgun (WGS) entry which is preliminary data.</text>
</comment>
<evidence type="ECO:0000256" key="3">
    <source>
        <dbReference type="ARBA" id="ARBA00022829"/>
    </source>
</evidence>
<name>A0A5N7MBD8_9HYPH</name>
<protein>
    <submittedName>
        <fullName evidence="6">SMC-Scp complex subunit ScpB</fullName>
    </submittedName>
</protein>
<dbReference type="PANTHER" id="PTHR34298">
    <property type="entry name" value="SEGREGATION AND CONDENSATION PROTEIN B"/>
    <property type="match status" value="1"/>
</dbReference>
<dbReference type="InterPro" id="IPR005234">
    <property type="entry name" value="ScpB_csome_segregation"/>
</dbReference>
<dbReference type="Gene3D" id="1.10.10.10">
    <property type="entry name" value="Winged helix-like DNA-binding domain superfamily/Winged helix DNA-binding domain"/>
    <property type="match status" value="2"/>
</dbReference>
<evidence type="ECO:0000256" key="2">
    <source>
        <dbReference type="ARBA" id="ARBA00022618"/>
    </source>
</evidence>
<feature type="compositionally biased region" description="Acidic residues" evidence="5">
    <location>
        <begin position="1"/>
        <end position="14"/>
    </location>
</feature>
<dbReference type="InterPro" id="IPR036390">
    <property type="entry name" value="WH_DNA-bd_sf"/>
</dbReference>
<dbReference type="AlphaFoldDB" id="A0A5N7MBD8"/>
<feature type="region of interest" description="Disordered" evidence="5">
    <location>
        <begin position="1"/>
        <end position="28"/>
    </location>
</feature>
<evidence type="ECO:0000256" key="4">
    <source>
        <dbReference type="ARBA" id="ARBA00023306"/>
    </source>
</evidence>
<dbReference type="GO" id="GO:0051304">
    <property type="term" value="P:chromosome separation"/>
    <property type="evidence" value="ECO:0007669"/>
    <property type="project" value="InterPro"/>
</dbReference>
<dbReference type="OrthoDB" id="9806226at2"/>
<dbReference type="NCBIfam" id="TIGR00281">
    <property type="entry name" value="SMC-Scp complex subunit ScpB"/>
    <property type="match status" value="1"/>
</dbReference>
<keyword evidence="2" id="KW-0132">Cell division</keyword>
<dbReference type="PANTHER" id="PTHR34298:SF2">
    <property type="entry name" value="SEGREGATION AND CONDENSATION PROTEIN B"/>
    <property type="match status" value="1"/>
</dbReference>
<dbReference type="GO" id="GO:0051301">
    <property type="term" value="P:cell division"/>
    <property type="evidence" value="ECO:0007669"/>
    <property type="project" value="UniProtKB-KW"/>
</dbReference>
<keyword evidence="3" id="KW-0159">Chromosome partition</keyword>
<accession>A0A5N7MBD8</accession>
<evidence type="ECO:0000313" key="6">
    <source>
        <dbReference type="EMBL" id="MPR24232.1"/>
    </source>
</evidence>
<proteinExistence type="predicted"/>
<dbReference type="Pfam" id="PF04079">
    <property type="entry name" value="SMC_ScpB"/>
    <property type="match status" value="1"/>
</dbReference>
<dbReference type="InterPro" id="IPR036388">
    <property type="entry name" value="WH-like_DNA-bd_sf"/>
</dbReference>
<evidence type="ECO:0000313" key="7">
    <source>
        <dbReference type="Proteomes" id="UP000403266"/>
    </source>
</evidence>
<evidence type="ECO:0000256" key="5">
    <source>
        <dbReference type="SAM" id="MobiDB-lite"/>
    </source>
</evidence>
<feature type="region of interest" description="Disordered" evidence="5">
    <location>
        <begin position="205"/>
        <end position="243"/>
    </location>
</feature>
<organism evidence="6 7">
    <name type="scientific">Microvirga tunisiensis</name>
    <dbReference type="NCBI Taxonomy" id="2108360"/>
    <lineage>
        <taxon>Bacteria</taxon>
        <taxon>Pseudomonadati</taxon>
        <taxon>Pseudomonadota</taxon>
        <taxon>Alphaproteobacteria</taxon>
        <taxon>Hyphomicrobiales</taxon>
        <taxon>Methylobacteriaceae</taxon>
        <taxon>Microvirga</taxon>
    </lineage>
</organism>
<gene>
    <name evidence="6" type="primary">scpB</name>
    <name evidence="6" type="ORF">FS320_03070</name>
</gene>
<keyword evidence="7" id="KW-1185">Reference proteome</keyword>
<evidence type="ECO:0000256" key="1">
    <source>
        <dbReference type="ARBA" id="ARBA00022490"/>
    </source>
</evidence>
<reference evidence="6 7" key="1">
    <citation type="journal article" date="2019" name="Syst. Appl. Microbiol.">
        <title>Microvirga tunisiensis sp. nov., a root nodule symbiotic bacterium isolated from Lupinus micranthus and L. luteus grown in Northern Tunisia.</title>
        <authorList>
            <person name="Msaddak A."/>
            <person name="Rejili M."/>
            <person name="Duran D."/>
            <person name="Mars M."/>
            <person name="Palacios J.M."/>
            <person name="Ruiz-Argueso T."/>
            <person name="Rey L."/>
            <person name="Imperial J."/>
        </authorList>
    </citation>
    <scope>NUCLEOTIDE SEQUENCE [LARGE SCALE GENOMIC DNA]</scope>
    <source>
        <strain evidence="6 7">Lmie10</strain>
    </source>
</reference>
<dbReference type="RefSeq" id="WP_152709136.1">
    <property type="nucleotide sequence ID" value="NZ_VOSJ01000003.1"/>
</dbReference>
<dbReference type="EMBL" id="VOSK01000004">
    <property type="protein sequence ID" value="MPR24232.1"/>
    <property type="molecule type" value="Genomic_DNA"/>
</dbReference>
<sequence>MLPDMQEDTADMPEAEAPKASQGSDHLPDHDEAMRIAEALLFAAAAPLSAEELVGRLPEGADVEKILQDLTELYALRGVNLVRVAGKWTFRTASDLSFVLARNVVEQRKLSRAAMETLAIIAYHQPVTRAEIEEIRGVATSKGTIDTLLETGWIRLRGRRKAPGRPVTYGTTPGFLEHFGLDAVEDLPGLEELKGAGFIEGRVPSDFSVPVPTDADALREDEDPLEDDLLQPLDMHQSEAGEE</sequence>
<keyword evidence="1" id="KW-0963">Cytoplasm</keyword>
<dbReference type="SUPFAM" id="SSF46785">
    <property type="entry name" value="Winged helix' DNA-binding domain"/>
    <property type="match status" value="2"/>
</dbReference>
<keyword evidence="4" id="KW-0131">Cell cycle</keyword>
<dbReference type="Proteomes" id="UP000403266">
    <property type="component" value="Unassembled WGS sequence"/>
</dbReference>